<accession>A0AAD7GD24</accession>
<gene>
    <name evidence="2" type="ORF">B0H17DRAFT_1015591</name>
</gene>
<dbReference type="Proteomes" id="UP001221757">
    <property type="component" value="Unassembled WGS sequence"/>
</dbReference>
<keyword evidence="1" id="KW-0732">Signal</keyword>
<feature type="signal peptide" evidence="1">
    <location>
        <begin position="1"/>
        <end position="18"/>
    </location>
</feature>
<comment type="caution">
    <text evidence="2">The sequence shown here is derived from an EMBL/GenBank/DDBJ whole genome shotgun (WGS) entry which is preliminary data.</text>
</comment>
<feature type="chain" id="PRO_5041979769" evidence="1">
    <location>
        <begin position="19"/>
        <end position="153"/>
    </location>
</feature>
<evidence type="ECO:0000313" key="3">
    <source>
        <dbReference type="Proteomes" id="UP001221757"/>
    </source>
</evidence>
<evidence type="ECO:0000313" key="2">
    <source>
        <dbReference type="EMBL" id="KAJ7678350.1"/>
    </source>
</evidence>
<proteinExistence type="predicted"/>
<dbReference type="AlphaFoldDB" id="A0AAD7GD24"/>
<evidence type="ECO:0000256" key="1">
    <source>
        <dbReference type="SAM" id="SignalP"/>
    </source>
</evidence>
<organism evidence="2 3">
    <name type="scientific">Mycena rosella</name>
    <name type="common">Pink bonnet</name>
    <name type="synonym">Agaricus rosellus</name>
    <dbReference type="NCBI Taxonomy" id="1033263"/>
    <lineage>
        <taxon>Eukaryota</taxon>
        <taxon>Fungi</taxon>
        <taxon>Dikarya</taxon>
        <taxon>Basidiomycota</taxon>
        <taxon>Agaricomycotina</taxon>
        <taxon>Agaricomycetes</taxon>
        <taxon>Agaricomycetidae</taxon>
        <taxon>Agaricales</taxon>
        <taxon>Marasmiineae</taxon>
        <taxon>Mycenaceae</taxon>
        <taxon>Mycena</taxon>
    </lineage>
</organism>
<dbReference type="EMBL" id="JARKIE010000135">
    <property type="protein sequence ID" value="KAJ7678350.1"/>
    <property type="molecule type" value="Genomic_DNA"/>
</dbReference>
<sequence length="153" mass="16172">MRFLPSIAALVGLCAVSAAPNVKRSITSPSEGTSITSGESTPFNYVDSNWCHEGYTPITLWLSETAPTGLNDTGSLPEGTYIEYFGRYLIANFGLSALQPVPPTSVTIPDISSYPSGSTLYFSVVEEALEGTCPGGVSHPAEFQFTSVPLTVV</sequence>
<keyword evidence="3" id="KW-1185">Reference proteome</keyword>
<name>A0AAD7GD24_MYCRO</name>
<protein>
    <submittedName>
        <fullName evidence="2">Uncharacterized protein</fullName>
    </submittedName>
</protein>
<reference evidence="2" key="1">
    <citation type="submission" date="2023-03" db="EMBL/GenBank/DDBJ databases">
        <title>Massive genome expansion in bonnet fungi (Mycena s.s.) driven by repeated elements and novel gene families across ecological guilds.</title>
        <authorList>
            <consortium name="Lawrence Berkeley National Laboratory"/>
            <person name="Harder C.B."/>
            <person name="Miyauchi S."/>
            <person name="Viragh M."/>
            <person name="Kuo A."/>
            <person name="Thoen E."/>
            <person name="Andreopoulos B."/>
            <person name="Lu D."/>
            <person name="Skrede I."/>
            <person name="Drula E."/>
            <person name="Henrissat B."/>
            <person name="Morin E."/>
            <person name="Kohler A."/>
            <person name="Barry K."/>
            <person name="LaButti K."/>
            <person name="Morin E."/>
            <person name="Salamov A."/>
            <person name="Lipzen A."/>
            <person name="Mereny Z."/>
            <person name="Hegedus B."/>
            <person name="Baldrian P."/>
            <person name="Stursova M."/>
            <person name="Weitz H."/>
            <person name="Taylor A."/>
            <person name="Grigoriev I.V."/>
            <person name="Nagy L.G."/>
            <person name="Martin F."/>
            <person name="Kauserud H."/>
        </authorList>
    </citation>
    <scope>NUCLEOTIDE SEQUENCE</scope>
    <source>
        <strain evidence="2">CBHHK067</strain>
    </source>
</reference>